<dbReference type="CDD" id="cd04186">
    <property type="entry name" value="GT_2_like_c"/>
    <property type="match status" value="1"/>
</dbReference>
<dbReference type="Gene3D" id="3.90.550.10">
    <property type="entry name" value="Spore Coat Polysaccharide Biosynthesis Protein SpsA, Chain A"/>
    <property type="match status" value="1"/>
</dbReference>
<dbReference type="AlphaFoldDB" id="A0A4R0NLP3"/>
<dbReference type="Proteomes" id="UP000293347">
    <property type="component" value="Unassembled WGS sequence"/>
</dbReference>
<name>A0A4R0NLP3_9SPHI</name>
<evidence type="ECO:0000256" key="4">
    <source>
        <dbReference type="SAM" id="Phobius"/>
    </source>
</evidence>
<dbReference type="GO" id="GO:0016757">
    <property type="term" value="F:glycosyltransferase activity"/>
    <property type="evidence" value="ECO:0007669"/>
    <property type="project" value="UniProtKB-KW"/>
</dbReference>
<comment type="similarity">
    <text evidence="1">Belongs to the glycosyltransferase 2 family.</text>
</comment>
<reference evidence="6 7" key="1">
    <citation type="submission" date="2019-02" db="EMBL/GenBank/DDBJ databases">
        <title>Pedobacter sp. RP-1-14 sp. nov., isolated from Arctic soil.</title>
        <authorList>
            <person name="Dahal R.H."/>
        </authorList>
    </citation>
    <scope>NUCLEOTIDE SEQUENCE [LARGE SCALE GENOMIC DNA]</scope>
    <source>
        <strain evidence="6 7">RP-1-14</strain>
    </source>
</reference>
<proteinExistence type="inferred from homology"/>
<evidence type="ECO:0000313" key="6">
    <source>
        <dbReference type="EMBL" id="TCD01711.1"/>
    </source>
</evidence>
<dbReference type="EMBL" id="SJSL01000002">
    <property type="protein sequence ID" value="TCD01711.1"/>
    <property type="molecule type" value="Genomic_DNA"/>
</dbReference>
<keyword evidence="4" id="KW-0472">Membrane</keyword>
<keyword evidence="7" id="KW-1185">Reference proteome</keyword>
<dbReference type="Pfam" id="PF00535">
    <property type="entry name" value="Glycos_transf_2"/>
    <property type="match status" value="1"/>
</dbReference>
<evidence type="ECO:0000313" key="7">
    <source>
        <dbReference type="Proteomes" id="UP000293347"/>
    </source>
</evidence>
<dbReference type="PANTHER" id="PTHR43179">
    <property type="entry name" value="RHAMNOSYLTRANSFERASE WBBL"/>
    <property type="match status" value="1"/>
</dbReference>
<evidence type="ECO:0000256" key="1">
    <source>
        <dbReference type="ARBA" id="ARBA00006739"/>
    </source>
</evidence>
<accession>A0A4R0NLP3</accession>
<dbReference type="RefSeq" id="WP_131596511.1">
    <property type="nucleotide sequence ID" value="NZ_SJSL01000002.1"/>
</dbReference>
<comment type="caution">
    <text evidence="6">The sequence shown here is derived from an EMBL/GenBank/DDBJ whole genome shotgun (WGS) entry which is preliminary data.</text>
</comment>
<sequence>MILISVITVNFHQPNVSIELLKSINLHPAKANIEIILVDNGSKENNEAYFKDYCPELIYIRSEQNLGFAGGNNLGIRKAKGDYLFLINNDTEITNGLLDQLAQTLAENPHIGIISPKINYFDDKSMIQYAGFTPMNYYTCRNSCVGQFETDNKQYDDLVQPTGYIHGAAMMIRKEALDKAGPMAENFFLYYEETDWCDKIRKAGYQVWVNTNALIYHKESISVGKNSALKEFFMNRNRILFIRRNAKIHQRMFFYFYFMLFVAPRNIIKYLMTGTPHFIPVLFRAIWWNVTNKTNSAYLGFTLK</sequence>
<evidence type="ECO:0000256" key="3">
    <source>
        <dbReference type="ARBA" id="ARBA00022679"/>
    </source>
</evidence>
<keyword evidence="4" id="KW-1133">Transmembrane helix</keyword>
<dbReference type="InterPro" id="IPR029044">
    <property type="entry name" value="Nucleotide-diphossugar_trans"/>
</dbReference>
<protein>
    <submittedName>
        <fullName evidence="6">Glycosyltransferase family 2 protein</fullName>
    </submittedName>
</protein>
<gene>
    <name evidence="6" type="ORF">EZ437_13420</name>
</gene>
<dbReference type="PANTHER" id="PTHR43179:SF12">
    <property type="entry name" value="GALACTOFURANOSYLTRANSFERASE GLFT2"/>
    <property type="match status" value="1"/>
</dbReference>
<keyword evidence="3 6" id="KW-0808">Transferase</keyword>
<keyword evidence="4" id="KW-0812">Transmembrane</keyword>
<dbReference type="OrthoDB" id="9771846at2"/>
<organism evidence="6 7">
    <name type="scientific">Pedobacter psychroterrae</name>
    <dbReference type="NCBI Taxonomy" id="2530453"/>
    <lineage>
        <taxon>Bacteria</taxon>
        <taxon>Pseudomonadati</taxon>
        <taxon>Bacteroidota</taxon>
        <taxon>Sphingobacteriia</taxon>
        <taxon>Sphingobacteriales</taxon>
        <taxon>Sphingobacteriaceae</taxon>
        <taxon>Pedobacter</taxon>
    </lineage>
</organism>
<feature type="domain" description="Glycosyltransferase 2-like" evidence="5">
    <location>
        <begin position="5"/>
        <end position="179"/>
    </location>
</feature>
<evidence type="ECO:0000256" key="2">
    <source>
        <dbReference type="ARBA" id="ARBA00022676"/>
    </source>
</evidence>
<feature type="transmembrane region" description="Helical" evidence="4">
    <location>
        <begin position="252"/>
        <end position="272"/>
    </location>
</feature>
<evidence type="ECO:0000259" key="5">
    <source>
        <dbReference type="Pfam" id="PF00535"/>
    </source>
</evidence>
<dbReference type="InterPro" id="IPR001173">
    <property type="entry name" value="Glyco_trans_2-like"/>
</dbReference>
<keyword evidence="2" id="KW-0328">Glycosyltransferase</keyword>
<dbReference type="SUPFAM" id="SSF53448">
    <property type="entry name" value="Nucleotide-diphospho-sugar transferases"/>
    <property type="match status" value="1"/>
</dbReference>